<feature type="non-terminal residue" evidence="2">
    <location>
        <position position="411"/>
    </location>
</feature>
<feature type="non-terminal residue" evidence="2">
    <location>
        <position position="1"/>
    </location>
</feature>
<organism evidence="2 3">
    <name type="scientific">Pararge aegeria aegeria</name>
    <dbReference type="NCBI Taxonomy" id="348720"/>
    <lineage>
        <taxon>Eukaryota</taxon>
        <taxon>Metazoa</taxon>
        <taxon>Ecdysozoa</taxon>
        <taxon>Arthropoda</taxon>
        <taxon>Hexapoda</taxon>
        <taxon>Insecta</taxon>
        <taxon>Pterygota</taxon>
        <taxon>Neoptera</taxon>
        <taxon>Endopterygota</taxon>
        <taxon>Lepidoptera</taxon>
        <taxon>Glossata</taxon>
        <taxon>Ditrysia</taxon>
        <taxon>Papilionoidea</taxon>
        <taxon>Nymphalidae</taxon>
        <taxon>Satyrinae</taxon>
        <taxon>Satyrini</taxon>
        <taxon>Parargina</taxon>
        <taxon>Pararge</taxon>
    </lineage>
</organism>
<proteinExistence type="predicted"/>
<accession>A0A8S4QKW0</accession>
<dbReference type="Proteomes" id="UP000838756">
    <property type="component" value="Unassembled WGS sequence"/>
</dbReference>
<name>A0A8S4QKW0_9NEOP</name>
<feature type="region of interest" description="Disordered" evidence="1">
    <location>
        <begin position="326"/>
        <end position="380"/>
    </location>
</feature>
<protein>
    <submittedName>
        <fullName evidence="2">Jg27458 protein</fullName>
    </submittedName>
</protein>
<gene>
    <name evidence="2" type="primary">jg27458</name>
    <name evidence="2" type="ORF">PAEG_LOCUS2558</name>
</gene>
<dbReference type="AlphaFoldDB" id="A0A8S4QKW0"/>
<evidence type="ECO:0000313" key="3">
    <source>
        <dbReference type="Proteomes" id="UP000838756"/>
    </source>
</evidence>
<comment type="caution">
    <text evidence="2">The sequence shown here is derived from an EMBL/GenBank/DDBJ whole genome shotgun (WGS) entry which is preliminary data.</text>
</comment>
<reference evidence="2" key="1">
    <citation type="submission" date="2022-03" db="EMBL/GenBank/DDBJ databases">
        <authorList>
            <person name="Lindestad O."/>
        </authorList>
    </citation>
    <scope>NUCLEOTIDE SEQUENCE</scope>
</reference>
<evidence type="ECO:0000313" key="2">
    <source>
        <dbReference type="EMBL" id="CAH2210668.1"/>
    </source>
</evidence>
<evidence type="ECO:0000256" key="1">
    <source>
        <dbReference type="SAM" id="MobiDB-lite"/>
    </source>
</evidence>
<keyword evidence="3" id="KW-1185">Reference proteome</keyword>
<feature type="compositionally biased region" description="Basic and acidic residues" evidence="1">
    <location>
        <begin position="326"/>
        <end position="349"/>
    </location>
</feature>
<feature type="region of interest" description="Disordered" evidence="1">
    <location>
        <begin position="245"/>
        <end position="266"/>
    </location>
</feature>
<sequence length="411" mass="46392">CDATCSDFNYNNTSPKLLSIEKRKSCSPLRHNFLSSSKPKKCKLNDKTENNVAATISKNEETGKAIELKTPENNSIVSTRITTCYNKPARRVRSKSVVVKSSGSDFYDPYDIDLEDMADKTEPFVRKEIPPKITFIPFKSITAKTRKLSKTAPSAIIDISPIEFPDHAPSTSADKNILVCDNDKCHSHKNIKTNCNEKTHSIKYISSDSDESSKSDEPLKIYAEKKEKTLAELSLTMGCKISSENINDSNEHLHDKSKTRKKNSLSILMNKKEEIISSDKIDNEKDRRSEQFMESFGFFSERKPRKSNLLATKKISETLAKESDDVYFSTKERSGKKHATDNRKEDSRCSKGSSGSPSKRREAARRGRKKKSCSPNESRFCTTCEDQLALESVNLGDKREIKCDEDMDSNT</sequence>
<dbReference type="EMBL" id="CAKXAJ010007994">
    <property type="protein sequence ID" value="CAH2210668.1"/>
    <property type="molecule type" value="Genomic_DNA"/>
</dbReference>
<dbReference type="OrthoDB" id="6382392at2759"/>